<evidence type="ECO:0000256" key="1">
    <source>
        <dbReference type="SAM" id="Phobius"/>
    </source>
</evidence>
<accession>A0ABD1L6E6</accession>
<keyword evidence="1" id="KW-1133">Transmembrane helix</keyword>
<name>A0ABD1L6E6_9FABA</name>
<proteinExistence type="predicted"/>
<keyword evidence="3" id="KW-1185">Reference proteome</keyword>
<gene>
    <name evidence="2" type="ORF">Fmac_032956</name>
</gene>
<evidence type="ECO:0000313" key="3">
    <source>
        <dbReference type="Proteomes" id="UP001603857"/>
    </source>
</evidence>
<protein>
    <submittedName>
        <fullName evidence="2">Uncharacterized protein</fullName>
    </submittedName>
</protein>
<dbReference type="AlphaFoldDB" id="A0ABD1L6E6"/>
<organism evidence="2 3">
    <name type="scientific">Flemingia macrophylla</name>
    <dbReference type="NCBI Taxonomy" id="520843"/>
    <lineage>
        <taxon>Eukaryota</taxon>
        <taxon>Viridiplantae</taxon>
        <taxon>Streptophyta</taxon>
        <taxon>Embryophyta</taxon>
        <taxon>Tracheophyta</taxon>
        <taxon>Spermatophyta</taxon>
        <taxon>Magnoliopsida</taxon>
        <taxon>eudicotyledons</taxon>
        <taxon>Gunneridae</taxon>
        <taxon>Pentapetalae</taxon>
        <taxon>rosids</taxon>
        <taxon>fabids</taxon>
        <taxon>Fabales</taxon>
        <taxon>Fabaceae</taxon>
        <taxon>Papilionoideae</taxon>
        <taxon>50 kb inversion clade</taxon>
        <taxon>NPAAA clade</taxon>
        <taxon>indigoferoid/millettioid clade</taxon>
        <taxon>Phaseoleae</taxon>
        <taxon>Flemingia</taxon>
    </lineage>
</organism>
<evidence type="ECO:0000313" key="2">
    <source>
        <dbReference type="EMBL" id="KAL2319080.1"/>
    </source>
</evidence>
<reference evidence="2 3" key="1">
    <citation type="submission" date="2024-08" db="EMBL/GenBank/DDBJ databases">
        <title>Insights into the chromosomal genome structure of Flemingia macrophylla.</title>
        <authorList>
            <person name="Ding Y."/>
            <person name="Zhao Y."/>
            <person name="Bi W."/>
            <person name="Wu M."/>
            <person name="Zhao G."/>
            <person name="Gong Y."/>
            <person name="Li W."/>
            <person name="Zhang P."/>
        </authorList>
    </citation>
    <scope>NUCLEOTIDE SEQUENCE [LARGE SCALE GENOMIC DNA]</scope>
    <source>
        <strain evidence="2">DYQJB</strain>
        <tissue evidence="2">Leaf</tissue>
    </source>
</reference>
<keyword evidence="1" id="KW-0472">Membrane</keyword>
<feature type="transmembrane region" description="Helical" evidence="1">
    <location>
        <begin position="52"/>
        <end position="73"/>
    </location>
</feature>
<keyword evidence="1" id="KW-0812">Transmembrane</keyword>
<feature type="transmembrane region" description="Helical" evidence="1">
    <location>
        <begin position="246"/>
        <end position="275"/>
    </location>
</feature>
<comment type="caution">
    <text evidence="2">The sequence shown here is derived from an EMBL/GenBank/DDBJ whole genome shotgun (WGS) entry which is preliminary data.</text>
</comment>
<sequence length="332" mass="37261">MSPRDGKNSPRKVEKDGKGVWLMQAEGLKLLPKLDNIIVNIFGIGDGLEEPFTLFLIIILSSICWPAIFSHLIENGFTFGIQHWVAFTVNSGCTLNHSRSLDNNARCSLCTTKLSTHLCYVTDPTVSNVSDYRAYTAIYAASLSDYHSHICRFHFLLPRFAYLLCPLGLLEMQEEGGLLARGKETVLASGLDSMNQSTTVISSDVEGNETESRGPRCYFPKRPSGCHRSVSLLSLRMWVMFDKFHYWFTITLLPIVFLASCEPILGLTLLLYPYISHKDSDIPDVDLSNVGVTKFGSFIVEVIDPVSDYLELLETAFDFQLIKGLLPRPDFR</sequence>
<dbReference type="Proteomes" id="UP001603857">
    <property type="component" value="Unassembled WGS sequence"/>
</dbReference>
<dbReference type="EMBL" id="JBGMDY010000011">
    <property type="protein sequence ID" value="KAL2319080.1"/>
    <property type="molecule type" value="Genomic_DNA"/>
</dbReference>